<accession>M0FDS7</accession>
<name>M0FDS7_9EURY</name>
<dbReference type="PATRIC" id="fig|1227481.4.peg.1568"/>
<dbReference type="AlphaFoldDB" id="M0FDS7"/>
<dbReference type="GO" id="GO:0006304">
    <property type="term" value="P:DNA modification"/>
    <property type="evidence" value="ECO:0007669"/>
    <property type="project" value="InterPro"/>
</dbReference>
<keyword evidence="8" id="KW-1185">Reference proteome</keyword>
<evidence type="ECO:0000313" key="7">
    <source>
        <dbReference type="EMBL" id="ELZ56779.1"/>
    </source>
</evidence>
<evidence type="ECO:0000259" key="6">
    <source>
        <dbReference type="Pfam" id="PF07669"/>
    </source>
</evidence>
<dbReference type="EC" id="2.1.1.72" evidence="1"/>
<dbReference type="Gene3D" id="3.40.50.150">
    <property type="entry name" value="Vaccinia Virus protein VP39"/>
    <property type="match status" value="1"/>
</dbReference>
<dbReference type="GO" id="GO:0009007">
    <property type="term" value="F:site-specific DNA-methyltransferase (adenine-specific) activity"/>
    <property type="evidence" value="ECO:0007669"/>
    <property type="project" value="UniProtKB-EC"/>
</dbReference>
<evidence type="ECO:0000256" key="1">
    <source>
        <dbReference type="ARBA" id="ARBA00011900"/>
    </source>
</evidence>
<dbReference type="PANTHER" id="PTHR33841:SF1">
    <property type="entry name" value="DNA METHYLTRANSFERASE A"/>
    <property type="match status" value="1"/>
</dbReference>
<dbReference type="Pfam" id="PF07669">
    <property type="entry name" value="Eco57I"/>
    <property type="match status" value="1"/>
</dbReference>
<feature type="domain" description="Type II methyltransferase M.TaqI-like" evidence="6">
    <location>
        <begin position="377"/>
        <end position="574"/>
    </location>
</feature>
<reference evidence="7 8" key="1">
    <citation type="journal article" date="2014" name="PLoS Genet.">
        <title>Phylogenetically driven sequencing of extremely halophilic archaea reveals strategies for static and dynamic osmo-response.</title>
        <authorList>
            <person name="Becker E.A."/>
            <person name="Seitzer P.M."/>
            <person name="Tritt A."/>
            <person name="Larsen D."/>
            <person name="Krusor M."/>
            <person name="Yao A.I."/>
            <person name="Wu D."/>
            <person name="Madern D."/>
            <person name="Eisen J.A."/>
            <person name="Darling A.E."/>
            <person name="Facciotti M.T."/>
        </authorList>
    </citation>
    <scope>NUCLEOTIDE SEQUENCE [LARGE SCALE GENOMIC DNA]</scope>
    <source>
        <strain evidence="7 8">ATCC 700873</strain>
    </source>
</reference>
<dbReference type="InterPro" id="IPR011639">
    <property type="entry name" value="MethylTrfase_TaqI-like_dom"/>
</dbReference>
<keyword evidence="3" id="KW-0808">Transferase</keyword>
<sequence length="1065" mass="120941">MADSKDYAAELGRRLRERIYDDVIPDLAEAIADARDLEDPTKDELDETYRMALIKLYRLLFIAYAEDEGFLPRHNPRYERRSLKAKAHELHELRQEGVEFDERSTTHWGDVMELSRAIHDGHSEWSLPEYNGRLLSSDEEITEAGAGLAEIELTDDQFGPVLANLLIDESEADDIEGPVDFRNIGVREFGVIYEGLLESELSVADQDLTVDDEGHYTPVDPTGQQQLGENNEDVVVEEDEVYLHGQSGERKATGSYYTKTQFVEHLLDHSLEPALDDHLERLDQLREEEGRTAAAKAFFDFRVSDIAMGSGHFLVGAVDRIENRLMKYLAREDVHLPQVEEELDRLRDAAEDAFESSEEMPEVERSQLLRRQVARRCIYGVDVNDLSTELARLSLWVHTFVPGLPLAFLDYNLTTGDSLAGIGTLDEVSEILDIDQTNLGMFMGGSSVMNDIEDAIDELGSFADADAQQVAEARETREKIQGQLEETRAAFDVLAASRIDEEIDPSVVNDDGVDLFETQEYKVAKEALQGINHLHFPTAFPEVFNGDNSGFDVLLGNPPWEESTLEEKGFWSRYEPGIQAKTQSEFEKIRNDLKEERPDLVETYESELAEQQRRSSILRDGPYPGVGTGGSAPDTYLAFCWRFWRLAKESGHSGVVLPRGALSGDISEEFRREVLEEGTILDLTFLINNKNWVFPDIHPQYTIGLLSFQKKENVKGEVPIRGPFTSPKQFEDESLQEPHYFKVDDSLNWTGNASLPILPPDPSTASAFDVLADPHRLDFEGEWHAYPTTELNSGTEKTKDDGTRLMHFVEDPPEDYWPVLKGKSFDIWDPDTGTRYAWADPDVMTEYLQESRESSYKYAGSNSKFAGMTEGWVKDPETLPCYDARIVFRDVSRSTDSRTVRPALVRENVFLTDTAPYLLWPKGDETDEAYLLGVLSSIPLDWFSRRFVSKHVTLQIARGLPIPRPGRDSTLRQRAVELSGRLAAVNEHYENWADEVGVDYGPLDEDEKQEKIHELDAVVAHLYGLSRENLQVIFETFHDNWDHGPRKNAVLEHYDEWDDRLEADT</sequence>
<evidence type="ECO:0000313" key="8">
    <source>
        <dbReference type="Proteomes" id="UP000011689"/>
    </source>
</evidence>
<evidence type="ECO:0000256" key="2">
    <source>
        <dbReference type="ARBA" id="ARBA00022603"/>
    </source>
</evidence>
<evidence type="ECO:0000256" key="5">
    <source>
        <dbReference type="ARBA" id="ARBA00047942"/>
    </source>
</evidence>
<evidence type="ECO:0000256" key="3">
    <source>
        <dbReference type="ARBA" id="ARBA00022679"/>
    </source>
</evidence>
<dbReference type="InterPro" id="IPR029063">
    <property type="entry name" value="SAM-dependent_MTases_sf"/>
</dbReference>
<keyword evidence="2" id="KW-0489">Methyltransferase</keyword>
<dbReference type="PANTHER" id="PTHR33841">
    <property type="entry name" value="DNA METHYLTRANSFERASE YEEA-RELATED"/>
    <property type="match status" value="1"/>
</dbReference>
<keyword evidence="4" id="KW-0949">S-adenosyl-L-methionine</keyword>
<proteinExistence type="predicted"/>
<protein>
    <recommendedName>
        <fullName evidence="1">site-specific DNA-methyltransferase (adenine-specific)</fullName>
        <ecNumber evidence="1">2.1.1.72</ecNumber>
    </recommendedName>
</protein>
<dbReference type="EMBL" id="AOJO01000035">
    <property type="protein sequence ID" value="ELZ56779.1"/>
    <property type="molecule type" value="Genomic_DNA"/>
</dbReference>
<dbReference type="InterPro" id="IPR050953">
    <property type="entry name" value="N4_N6_ade-DNA_methylase"/>
</dbReference>
<comment type="catalytic activity">
    <reaction evidence="5">
        <text>a 2'-deoxyadenosine in DNA + S-adenosyl-L-methionine = an N(6)-methyl-2'-deoxyadenosine in DNA + S-adenosyl-L-homocysteine + H(+)</text>
        <dbReference type="Rhea" id="RHEA:15197"/>
        <dbReference type="Rhea" id="RHEA-COMP:12418"/>
        <dbReference type="Rhea" id="RHEA-COMP:12419"/>
        <dbReference type="ChEBI" id="CHEBI:15378"/>
        <dbReference type="ChEBI" id="CHEBI:57856"/>
        <dbReference type="ChEBI" id="CHEBI:59789"/>
        <dbReference type="ChEBI" id="CHEBI:90615"/>
        <dbReference type="ChEBI" id="CHEBI:90616"/>
        <dbReference type="EC" id="2.1.1.72"/>
    </reaction>
</comment>
<comment type="caution">
    <text evidence="7">The sequence shown here is derived from an EMBL/GenBank/DDBJ whole genome shotgun (WGS) entry which is preliminary data.</text>
</comment>
<dbReference type="GO" id="GO:0032259">
    <property type="term" value="P:methylation"/>
    <property type="evidence" value="ECO:0007669"/>
    <property type="project" value="UniProtKB-KW"/>
</dbReference>
<dbReference type="Proteomes" id="UP000011689">
    <property type="component" value="Unassembled WGS sequence"/>
</dbReference>
<evidence type="ECO:0000256" key="4">
    <source>
        <dbReference type="ARBA" id="ARBA00022691"/>
    </source>
</evidence>
<dbReference type="PRINTS" id="PR00507">
    <property type="entry name" value="N12N6MTFRASE"/>
</dbReference>
<organism evidence="7 8">
    <name type="scientific">Halorubrum hochstenium ATCC 700873</name>
    <dbReference type="NCBI Taxonomy" id="1227481"/>
    <lineage>
        <taxon>Archaea</taxon>
        <taxon>Methanobacteriati</taxon>
        <taxon>Methanobacteriota</taxon>
        <taxon>Stenosarchaea group</taxon>
        <taxon>Halobacteria</taxon>
        <taxon>Halobacteriales</taxon>
        <taxon>Haloferacaceae</taxon>
        <taxon>Halorubrum</taxon>
    </lineage>
</organism>
<gene>
    <name evidence="7" type="ORF">C467_07897</name>
</gene>
<dbReference type="SUPFAM" id="SSF53335">
    <property type="entry name" value="S-adenosyl-L-methionine-dependent methyltransferases"/>
    <property type="match status" value="1"/>
</dbReference>
<dbReference type="STRING" id="1227481.C467_07897"/>